<protein>
    <recommendedName>
        <fullName evidence="4">Retrotransposon gag domain-containing protein</fullName>
    </recommendedName>
</protein>
<dbReference type="EMBL" id="LUGG01000005">
    <property type="protein sequence ID" value="OBZ74300.1"/>
    <property type="molecule type" value="Genomic_DNA"/>
</dbReference>
<dbReference type="AlphaFoldDB" id="A0A1C7MBM8"/>
<evidence type="ECO:0000313" key="3">
    <source>
        <dbReference type="Proteomes" id="UP000092993"/>
    </source>
</evidence>
<evidence type="ECO:0000256" key="1">
    <source>
        <dbReference type="SAM" id="MobiDB-lite"/>
    </source>
</evidence>
<sequence>MTSSQNLKAPSPYPSGTDHVVARSKYRHRDPETGQFAKASTISPTCLALTYDTTSSLSSESVTPSSVSDLTPSSLSRQSTPPLPAPTPPLPTTTRPLLITMLPKPPIIYNTGNLATIPLFEGEDDEQYADDFFKVVDSSFAENNTVLWMLRQLQNKLKGGSAAETWFDALDQATQKDTWEHFTDAFYAKWPKTVTTQLTPHQAAKRIWEIRITAEELEQYIEDGKTI</sequence>
<proteinExistence type="predicted"/>
<feature type="region of interest" description="Disordered" evidence="1">
    <location>
        <begin position="57"/>
        <end position="91"/>
    </location>
</feature>
<feature type="compositionally biased region" description="Pro residues" evidence="1">
    <location>
        <begin position="81"/>
        <end position="91"/>
    </location>
</feature>
<evidence type="ECO:0008006" key="4">
    <source>
        <dbReference type="Google" id="ProtNLM"/>
    </source>
</evidence>
<evidence type="ECO:0000313" key="2">
    <source>
        <dbReference type="EMBL" id="OBZ74300.1"/>
    </source>
</evidence>
<feature type="compositionally biased region" description="Low complexity" evidence="1">
    <location>
        <begin position="57"/>
        <end position="76"/>
    </location>
</feature>
<feature type="region of interest" description="Disordered" evidence="1">
    <location>
        <begin position="1"/>
        <end position="39"/>
    </location>
</feature>
<comment type="caution">
    <text evidence="2">The sequence shown here is derived from an EMBL/GenBank/DDBJ whole genome shotgun (WGS) entry which is preliminary data.</text>
</comment>
<dbReference type="Proteomes" id="UP000092993">
    <property type="component" value="Unassembled WGS sequence"/>
</dbReference>
<keyword evidence="3" id="KW-1185">Reference proteome</keyword>
<accession>A0A1C7MBM8</accession>
<gene>
    <name evidence="2" type="ORF">A0H81_05597</name>
</gene>
<reference evidence="2 3" key="1">
    <citation type="submission" date="2016-03" db="EMBL/GenBank/DDBJ databases">
        <title>Whole genome sequencing of Grifola frondosa 9006-11.</title>
        <authorList>
            <person name="Min B."/>
            <person name="Park H."/>
            <person name="Kim J.-G."/>
            <person name="Cho H."/>
            <person name="Oh Y.-L."/>
            <person name="Kong W.-S."/>
            <person name="Choi I.-G."/>
        </authorList>
    </citation>
    <scope>NUCLEOTIDE SEQUENCE [LARGE SCALE GENOMIC DNA]</scope>
    <source>
        <strain evidence="2 3">9006-11</strain>
    </source>
</reference>
<name>A0A1C7MBM8_GRIFR</name>
<organism evidence="2 3">
    <name type="scientific">Grifola frondosa</name>
    <name type="common">Maitake</name>
    <name type="synonym">Polyporus frondosus</name>
    <dbReference type="NCBI Taxonomy" id="5627"/>
    <lineage>
        <taxon>Eukaryota</taxon>
        <taxon>Fungi</taxon>
        <taxon>Dikarya</taxon>
        <taxon>Basidiomycota</taxon>
        <taxon>Agaricomycotina</taxon>
        <taxon>Agaricomycetes</taxon>
        <taxon>Polyporales</taxon>
        <taxon>Grifolaceae</taxon>
        <taxon>Grifola</taxon>
    </lineage>
</organism>